<proteinExistence type="predicted"/>
<dbReference type="AlphaFoldDB" id="A0A839H6P8"/>
<keyword evidence="1" id="KW-0378">Hydrolase</keyword>
<evidence type="ECO:0000313" key="1">
    <source>
        <dbReference type="EMBL" id="MBB1122776.1"/>
    </source>
</evidence>
<dbReference type="EMBL" id="JACIVD010000048">
    <property type="protein sequence ID" value="MBB1122776.1"/>
    <property type="molecule type" value="Genomic_DNA"/>
</dbReference>
<gene>
    <name evidence="1" type="ORF">H5S41_02175</name>
</gene>
<dbReference type="GO" id="GO:0004519">
    <property type="term" value="F:endonuclease activity"/>
    <property type="evidence" value="ECO:0007669"/>
    <property type="project" value="UniProtKB-KW"/>
</dbReference>
<accession>A0A839H6P8</accession>
<comment type="caution">
    <text evidence="1">The sequence shown here is derived from an EMBL/GenBank/DDBJ whole genome shotgun (WGS) entry which is preliminary data.</text>
</comment>
<evidence type="ECO:0000313" key="2">
    <source>
        <dbReference type="Proteomes" id="UP000547628"/>
    </source>
</evidence>
<name>A0A839H6P8_9LACO</name>
<protein>
    <submittedName>
        <fullName evidence="1">HNH endonuclease</fullName>
    </submittedName>
</protein>
<organism evidence="1 2">
    <name type="scientific">Limosilactobacillus albertensis</name>
    <dbReference type="NCBI Taxonomy" id="2759752"/>
    <lineage>
        <taxon>Bacteria</taxon>
        <taxon>Bacillati</taxon>
        <taxon>Bacillota</taxon>
        <taxon>Bacilli</taxon>
        <taxon>Lactobacillales</taxon>
        <taxon>Lactobacillaceae</taxon>
        <taxon>Limosilactobacillus</taxon>
    </lineage>
</organism>
<dbReference type="Proteomes" id="UP000547628">
    <property type="component" value="Unassembled WGS sequence"/>
</dbReference>
<sequence length="158" mass="19156">MPLLHVCNWRGCDEIIPQNHKYCDYHYRLHLQSPRYQNHIKKLQADKRYNQTRRDQEANRFYHSKRWTRTRDAVKNRDLMVSGVSGQMLNDHDYIVDHIIKRDLCDDKFDMNNLWLLSRAEHNTKTKLEQKLTDQQLKNMTKTEWRRLINMKAGDSNG</sequence>
<keyword evidence="1" id="KW-0255">Endonuclease</keyword>
<keyword evidence="1" id="KW-0540">Nuclease</keyword>
<reference evidence="1 2" key="1">
    <citation type="submission" date="2020-07" db="EMBL/GenBank/DDBJ databases">
        <title>Description of Limosilactobacillus balticus sp. nov., Limosilactobacillus agrestis sp. nov., Limosilactobacillus albertensis sp. nov., Limosilactobacillus rudii sp. nov., Limosilactobacillus fastidiosus sp. nov., five novel Limosilactobacillus species isolated from the vertebrate gastrointestinal tract, and proposal of 6 subspecies of Limosilactobacillus reuteri adapted to the gastrointestinal tract of specific vertebrate hosts.</title>
        <authorList>
            <person name="Li F."/>
            <person name="Cheng C."/>
            <person name="Zheng J."/>
            <person name="Quevedo R.M."/>
            <person name="Li J."/>
            <person name="Roos S."/>
            <person name="Gaenzle M.G."/>
            <person name="Walter J."/>
        </authorList>
    </citation>
    <scope>NUCLEOTIDE SEQUENCE [LARGE SCALE GENOMIC DNA]</scope>
    <source>
        <strain evidence="1 2">Lr3000</strain>
    </source>
</reference>
<dbReference type="RefSeq" id="WP_182602055.1">
    <property type="nucleotide sequence ID" value="NZ_JACIVD010000048.1"/>
</dbReference>